<reference evidence="9" key="2">
    <citation type="submission" date="2020-09" db="EMBL/GenBank/DDBJ databases">
        <authorList>
            <person name="Sun Q."/>
            <person name="Zhou Y."/>
        </authorList>
    </citation>
    <scope>NUCLEOTIDE SEQUENCE</scope>
    <source>
        <strain evidence="9">CGMCC 1.15447</strain>
    </source>
</reference>
<dbReference type="Pfam" id="PF25183">
    <property type="entry name" value="OMP_b-brl_4"/>
    <property type="match status" value="1"/>
</dbReference>
<keyword evidence="2" id="KW-0813">Transport</keyword>
<feature type="signal peptide" evidence="7">
    <location>
        <begin position="1"/>
        <end position="21"/>
    </location>
</feature>
<evidence type="ECO:0000313" key="10">
    <source>
        <dbReference type="Proteomes" id="UP000648801"/>
    </source>
</evidence>
<organism evidence="9 10">
    <name type="scientific">Edaphobacter acidisoli</name>
    <dbReference type="NCBI Taxonomy" id="2040573"/>
    <lineage>
        <taxon>Bacteria</taxon>
        <taxon>Pseudomonadati</taxon>
        <taxon>Acidobacteriota</taxon>
        <taxon>Terriglobia</taxon>
        <taxon>Terriglobales</taxon>
        <taxon>Acidobacteriaceae</taxon>
        <taxon>Edaphobacter</taxon>
    </lineage>
</organism>
<dbReference type="InterPro" id="IPR008969">
    <property type="entry name" value="CarboxyPept-like_regulatory"/>
</dbReference>
<accession>A0A916RH57</accession>
<feature type="domain" description="TonB-dependent transporter Oar-like beta-barrel" evidence="8">
    <location>
        <begin position="235"/>
        <end position="1191"/>
    </location>
</feature>
<dbReference type="AlphaFoldDB" id="A0A916RH57"/>
<keyword evidence="7" id="KW-0732">Signal</keyword>
<gene>
    <name evidence="9" type="ORF">GCM10011507_01070</name>
</gene>
<reference evidence="9" key="1">
    <citation type="journal article" date="2014" name="Int. J. Syst. Evol. Microbiol.">
        <title>Complete genome sequence of Corynebacterium casei LMG S-19264T (=DSM 44701T), isolated from a smear-ripened cheese.</title>
        <authorList>
            <consortium name="US DOE Joint Genome Institute (JGI-PGF)"/>
            <person name="Walter F."/>
            <person name="Albersmeier A."/>
            <person name="Kalinowski J."/>
            <person name="Ruckert C."/>
        </authorList>
    </citation>
    <scope>NUCLEOTIDE SEQUENCE</scope>
    <source>
        <strain evidence="9">CGMCC 1.15447</strain>
    </source>
</reference>
<name>A0A916RH57_9BACT</name>
<protein>
    <recommendedName>
        <fullName evidence="8">TonB-dependent transporter Oar-like beta-barrel domain-containing protein</fullName>
    </recommendedName>
</protein>
<sequence>MLKHLFTIVLVLMISVTYVSAQQGSSGALNGTVADTTGAVVPGAQVVATDVATGVKSNTVTTGAGVYTFPSLPPGTYNVTATAKGFTPATITGVPLHVAQLLTVNLKLPVGGGTETVTVSSDAQLLETSTAQISHYISAKEMTTWPILVDHDGERQLQAFIFNSLPGTTGNTFTGSIEGGQYFSNEIYLDGVSMGTFDTAETPTSVDAVTDFNMQIGAMGAQYNGGGTAVSNYGIKSGTNHLHGSIYEFFQNEALDANTFAAKQTGTPRAKQRLNNFGGTVGGPIFIPKIYDGRNKSFFFVSDEKTKITNYTISSTPTTMPTQAMLGGDFSGFLNPALTLNSQSGQQATVDALGRPVIYGQIYDPTSTRLLTAGQVDPVTGQVALSTGLVRDPFPGNKIPTNRFDPVAANYLKLKFPTNYLNSNVVGNIPAFAAGQPTFSQNILTIKLDQTLTQAQRVEFMYSTVGRNRSNSGSGTWAIPGTSPLDTWHFQDNPGKVIRANDYWEITSHIMNHFGIGYNRFTNIYTTPFSSQNWGTTLGLKNIAPVAFPTITFGGGQKALGDNNDTFGDGSNGSGNITSSIIGIDQVFISHGAHQLQAGVEYRLYRENDLNISTPASFAFSNVETDDGQSTSKYAGNAVASFMLGQVDSTGSTVNHGNYEFNRHEIGTYIQDDWKVSPKLSLNLGLRWEIMGGITEAHGQMTTMNPLLPNSAAGNLPGALQFASQLNKKGFERTDWGLILPRFGITYAATPQLVLRAGFGVNTQSPEAGPAFQFNGPPSSLGYTGRIVVNHTTNPTPYRDMAIATLSNPYPSFSGALPNYDPTQANTQSPPAYIRPDGSRVTYVENYNLGLQYAVGNKTIAELNYVGNRGRRIYAYGLDQLNQLPVANLAKYGDALLDPLSQHPEVPMPYVGFDPSNTVQQALAPFPQYQGGGITQYDYNIGWSRYDSLQATITRKVSKGFNVLVAYTWSKTLTDTNSNCNSGQCSLVQDVHNLKAEKAIAEGIDVPQQLKFTAFYDLPFGKGRQFNLHGPLNWIAGGWTLSGNAIYQSGSTLAIVDSFPSNGIFATTRPNFTGAKVELNHSGPINISQPSGPAYLNSAAFAHVPTSANNVVALTTGNVPSVLNNVVGPGQASENASLQKSFDFGEERSFQLRADGINLFNRAGRANPVTDINDPNFGLVLGSAYAPRIVQLNARFSF</sequence>
<keyword evidence="4" id="KW-0812">Transmembrane</keyword>
<dbReference type="InterPro" id="IPR036942">
    <property type="entry name" value="Beta-barrel_TonB_sf"/>
</dbReference>
<keyword evidence="5" id="KW-0472">Membrane</keyword>
<evidence type="ECO:0000259" key="8">
    <source>
        <dbReference type="Pfam" id="PF25183"/>
    </source>
</evidence>
<dbReference type="PANTHER" id="PTHR30069:SF46">
    <property type="entry name" value="OAR PROTEIN"/>
    <property type="match status" value="1"/>
</dbReference>
<dbReference type="Gene3D" id="2.40.170.20">
    <property type="entry name" value="TonB-dependent receptor, beta-barrel domain"/>
    <property type="match status" value="1"/>
</dbReference>
<keyword evidence="3" id="KW-1134">Transmembrane beta strand</keyword>
<evidence type="ECO:0000256" key="5">
    <source>
        <dbReference type="ARBA" id="ARBA00023136"/>
    </source>
</evidence>
<evidence type="ECO:0000256" key="6">
    <source>
        <dbReference type="ARBA" id="ARBA00023237"/>
    </source>
</evidence>
<dbReference type="GO" id="GO:0015344">
    <property type="term" value="F:siderophore uptake transmembrane transporter activity"/>
    <property type="evidence" value="ECO:0007669"/>
    <property type="project" value="TreeGrafter"/>
</dbReference>
<dbReference type="SUPFAM" id="SSF56935">
    <property type="entry name" value="Porins"/>
    <property type="match status" value="1"/>
</dbReference>
<evidence type="ECO:0000256" key="7">
    <source>
        <dbReference type="SAM" id="SignalP"/>
    </source>
</evidence>
<dbReference type="Proteomes" id="UP000648801">
    <property type="component" value="Unassembled WGS sequence"/>
</dbReference>
<evidence type="ECO:0000256" key="4">
    <source>
        <dbReference type="ARBA" id="ARBA00022692"/>
    </source>
</evidence>
<dbReference type="Gene3D" id="2.60.40.1120">
    <property type="entry name" value="Carboxypeptidase-like, regulatory domain"/>
    <property type="match status" value="1"/>
</dbReference>
<comment type="subcellular location">
    <subcellularLocation>
        <location evidence="1">Cell outer membrane</location>
        <topology evidence="1">Multi-pass membrane protein</topology>
    </subcellularLocation>
</comment>
<evidence type="ECO:0000313" key="9">
    <source>
        <dbReference type="EMBL" id="GGA53716.1"/>
    </source>
</evidence>
<dbReference type="GO" id="GO:0009279">
    <property type="term" value="C:cell outer membrane"/>
    <property type="evidence" value="ECO:0007669"/>
    <property type="project" value="UniProtKB-SubCell"/>
</dbReference>
<dbReference type="InterPro" id="IPR039426">
    <property type="entry name" value="TonB-dep_rcpt-like"/>
</dbReference>
<proteinExistence type="predicted"/>
<dbReference type="Pfam" id="PF13620">
    <property type="entry name" value="CarboxypepD_reg"/>
    <property type="match status" value="1"/>
</dbReference>
<dbReference type="InterPro" id="IPR057601">
    <property type="entry name" value="Oar-like_b-barrel"/>
</dbReference>
<evidence type="ECO:0000256" key="3">
    <source>
        <dbReference type="ARBA" id="ARBA00022452"/>
    </source>
</evidence>
<dbReference type="PANTHER" id="PTHR30069">
    <property type="entry name" value="TONB-DEPENDENT OUTER MEMBRANE RECEPTOR"/>
    <property type="match status" value="1"/>
</dbReference>
<evidence type="ECO:0000256" key="2">
    <source>
        <dbReference type="ARBA" id="ARBA00022448"/>
    </source>
</evidence>
<evidence type="ECO:0000256" key="1">
    <source>
        <dbReference type="ARBA" id="ARBA00004571"/>
    </source>
</evidence>
<comment type="caution">
    <text evidence="9">The sequence shown here is derived from an EMBL/GenBank/DDBJ whole genome shotgun (WGS) entry which is preliminary data.</text>
</comment>
<dbReference type="SUPFAM" id="SSF49464">
    <property type="entry name" value="Carboxypeptidase regulatory domain-like"/>
    <property type="match status" value="1"/>
</dbReference>
<keyword evidence="6" id="KW-0998">Cell outer membrane</keyword>
<dbReference type="GO" id="GO:0044718">
    <property type="term" value="P:siderophore transmembrane transport"/>
    <property type="evidence" value="ECO:0007669"/>
    <property type="project" value="TreeGrafter"/>
</dbReference>
<keyword evidence="10" id="KW-1185">Reference proteome</keyword>
<dbReference type="EMBL" id="BMJB01000001">
    <property type="protein sequence ID" value="GGA53716.1"/>
    <property type="molecule type" value="Genomic_DNA"/>
</dbReference>
<feature type="chain" id="PRO_5037703182" description="TonB-dependent transporter Oar-like beta-barrel domain-containing protein" evidence="7">
    <location>
        <begin position="22"/>
        <end position="1198"/>
    </location>
</feature>